<evidence type="ECO:0000256" key="2">
    <source>
        <dbReference type="ARBA" id="ARBA00022723"/>
    </source>
</evidence>
<dbReference type="PRINTS" id="PR00405">
    <property type="entry name" value="REVINTRACTNG"/>
</dbReference>
<feature type="region of interest" description="Disordered" evidence="6">
    <location>
        <begin position="388"/>
        <end position="407"/>
    </location>
</feature>
<dbReference type="Gene3D" id="1.10.220.150">
    <property type="entry name" value="Arf GTPase activating protein"/>
    <property type="match status" value="1"/>
</dbReference>
<feature type="compositionally biased region" description="Low complexity" evidence="6">
    <location>
        <begin position="147"/>
        <end position="165"/>
    </location>
</feature>
<dbReference type="InterPro" id="IPR038508">
    <property type="entry name" value="ArfGAP_dom_sf"/>
</dbReference>
<keyword evidence="3 5" id="KW-0863">Zinc-finger</keyword>
<keyword evidence="1" id="KW-0343">GTPase activation</keyword>
<gene>
    <name evidence="8" type="ORF">CVIRNUC_005538</name>
</gene>
<dbReference type="SMART" id="SM00105">
    <property type="entry name" value="ArfGap"/>
    <property type="match status" value="1"/>
</dbReference>
<keyword evidence="9" id="KW-1185">Reference proteome</keyword>
<sequence length="457" mass="47592">MAVVAKLERDALFKKLRAKPENKVCFDCPARNPTWSSVPYGVFICLTCAGVHRSLGVHLSFVRSTTLDTWTEEQLKIMSVGGNGRARQFFKQHGWSELGADKIEQKYTSQAAQRYKQQLEKDAAKLSVLPKPEALAEAPNPVPAPNAPTSAAAPPSTSGTAAPLAAAAAPAAGPASNGQAAPEANGALEAAPAAVRKPPSGKPKFGAPKKAGAKLGGLGVKKMTTRVDDSVFEQAPVEDPPPAAALSALGPTLSEDEKAAVAADSKVASRFAYNQLVNEGEAAGSKGPGAKRGKDGHVQLSSGDDFFSAPLSTSGRKASGRQGGGSAQALARQAEAEAEAEADQARKRFGNAKSISSAQFNADEESKTMDYEKQARLSRFQGANAISSADFYDNGEGGGSGPARAGSDFDITAGDLVNRLSMQAKQDFNQVKDIAGQAGRKFSNLAQNFIKDLQGGY</sequence>
<name>A0AAV1I8S2_9CHLO</name>
<evidence type="ECO:0000313" key="8">
    <source>
        <dbReference type="EMBL" id="CAK0782048.1"/>
    </source>
</evidence>
<evidence type="ECO:0000256" key="5">
    <source>
        <dbReference type="PROSITE-ProRule" id="PRU00288"/>
    </source>
</evidence>
<feature type="region of interest" description="Disordered" evidence="6">
    <location>
        <begin position="135"/>
        <end position="165"/>
    </location>
</feature>
<dbReference type="GO" id="GO:0000139">
    <property type="term" value="C:Golgi membrane"/>
    <property type="evidence" value="ECO:0007669"/>
    <property type="project" value="GOC"/>
</dbReference>
<dbReference type="InterPro" id="IPR001164">
    <property type="entry name" value="ArfGAP_dom"/>
</dbReference>
<keyword evidence="2" id="KW-0479">Metal-binding</keyword>
<organism evidence="8 9">
    <name type="scientific">Coccomyxa viridis</name>
    <dbReference type="NCBI Taxonomy" id="1274662"/>
    <lineage>
        <taxon>Eukaryota</taxon>
        <taxon>Viridiplantae</taxon>
        <taxon>Chlorophyta</taxon>
        <taxon>core chlorophytes</taxon>
        <taxon>Trebouxiophyceae</taxon>
        <taxon>Trebouxiophyceae incertae sedis</taxon>
        <taxon>Coccomyxaceae</taxon>
        <taxon>Coccomyxa</taxon>
    </lineage>
</organism>
<keyword evidence="4" id="KW-0862">Zinc</keyword>
<dbReference type="CDD" id="cd08831">
    <property type="entry name" value="ArfGap_ArfGap2_3_like"/>
    <property type="match status" value="1"/>
</dbReference>
<feature type="compositionally biased region" description="Low complexity" evidence="6">
    <location>
        <begin position="193"/>
        <end position="210"/>
    </location>
</feature>
<feature type="region of interest" description="Disordered" evidence="6">
    <location>
        <begin position="193"/>
        <end position="213"/>
    </location>
</feature>
<dbReference type="GO" id="GO:0008270">
    <property type="term" value="F:zinc ion binding"/>
    <property type="evidence" value="ECO:0007669"/>
    <property type="project" value="UniProtKB-KW"/>
</dbReference>
<reference evidence="8 9" key="1">
    <citation type="submission" date="2023-10" db="EMBL/GenBank/DDBJ databases">
        <authorList>
            <person name="Maclean D."/>
            <person name="Macfadyen A."/>
        </authorList>
    </citation>
    <scope>NUCLEOTIDE SEQUENCE [LARGE SCALE GENOMIC DNA]</scope>
</reference>
<feature type="domain" description="Arf-GAP" evidence="7">
    <location>
        <begin position="10"/>
        <end position="119"/>
    </location>
</feature>
<dbReference type="PANTHER" id="PTHR45686">
    <property type="entry name" value="ADP-RIBOSYLATION FACTOR GTPASE ACTIVATING PROTEIN 3, ISOFORM H-RELATED"/>
    <property type="match status" value="1"/>
</dbReference>
<evidence type="ECO:0000313" key="9">
    <source>
        <dbReference type="Proteomes" id="UP001314263"/>
    </source>
</evidence>
<evidence type="ECO:0000256" key="4">
    <source>
        <dbReference type="ARBA" id="ARBA00022833"/>
    </source>
</evidence>
<proteinExistence type="predicted"/>
<dbReference type="PROSITE" id="PS50115">
    <property type="entry name" value="ARFGAP"/>
    <property type="match status" value="1"/>
</dbReference>
<dbReference type="SUPFAM" id="SSF57863">
    <property type="entry name" value="ArfGap/RecO-like zinc finger"/>
    <property type="match status" value="1"/>
</dbReference>
<evidence type="ECO:0000256" key="1">
    <source>
        <dbReference type="ARBA" id="ARBA00022468"/>
    </source>
</evidence>
<dbReference type="PANTHER" id="PTHR45686:SF4">
    <property type="entry name" value="ADP-RIBOSYLATION FACTOR GTPASE ACTIVATING PROTEIN 3, ISOFORM H"/>
    <property type="match status" value="1"/>
</dbReference>
<comment type="caution">
    <text evidence="8">The sequence shown here is derived from an EMBL/GenBank/DDBJ whole genome shotgun (WGS) entry which is preliminary data.</text>
</comment>
<feature type="region of interest" description="Disordered" evidence="6">
    <location>
        <begin position="280"/>
        <end position="369"/>
    </location>
</feature>
<dbReference type="Pfam" id="PF01412">
    <property type="entry name" value="ArfGap"/>
    <property type="match status" value="1"/>
</dbReference>
<dbReference type="AlphaFoldDB" id="A0AAV1I8S2"/>
<dbReference type="EMBL" id="CAUYUE010000006">
    <property type="protein sequence ID" value="CAK0782048.1"/>
    <property type="molecule type" value="Genomic_DNA"/>
</dbReference>
<protein>
    <recommendedName>
        <fullName evidence="7">Arf-GAP domain-containing protein</fullName>
    </recommendedName>
</protein>
<dbReference type="Proteomes" id="UP001314263">
    <property type="component" value="Unassembled WGS sequence"/>
</dbReference>
<accession>A0AAV1I8S2</accession>
<evidence type="ECO:0000256" key="3">
    <source>
        <dbReference type="ARBA" id="ARBA00022771"/>
    </source>
</evidence>
<dbReference type="GO" id="GO:0005096">
    <property type="term" value="F:GTPase activator activity"/>
    <property type="evidence" value="ECO:0007669"/>
    <property type="project" value="UniProtKB-KW"/>
</dbReference>
<evidence type="ECO:0000256" key="6">
    <source>
        <dbReference type="SAM" id="MobiDB-lite"/>
    </source>
</evidence>
<dbReference type="InterPro" id="IPR037278">
    <property type="entry name" value="ARFGAP/RecO"/>
</dbReference>
<evidence type="ECO:0000259" key="7">
    <source>
        <dbReference type="PROSITE" id="PS50115"/>
    </source>
</evidence>
<dbReference type="GO" id="GO:0048205">
    <property type="term" value="P:COPI coating of Golgi vesicle"/>
    <property type="evidence" value="ECO:0007669"/>
    <property type="project" value="TreeGrafter"/>
</dbReference>